<evidence type="ECO:0000259" key="2">
    <source>
        <dbReference type="Pfam" id="PF07727"/>
    </source>
</evidence>
<evidence type="ECO:0000256" key="1">
    <source>
        <dbReference type="SAM" id="MobiDB-lite"/>
    </source>
</evidence>
<comment type="caution">
    <text evidence="3">The sequence shown here is derived from an EMBL/GenBank/DDBJ whole genome shotgun (WGS) entry which is preliminary data.</text>
</comment>
<feature type="region of interest" description="Disordered" evidence="1">
    <location>
        <begin position="20"/>
        <end position="48"/>
    </location>
</feature>
<sequence>MLPQKAPNFVQTFEHVKTPRPSVKPVTHPIPASNLRKDISKSRGHGNSRNRKEYFVYKAWEGNVQQYVVFPLWSSGSKDPQNADDDATFEVKEPESEVYVFPSSITKINKHDDKTNKEAKGKIPVVGQISTNNTNTFSVAGPSNTNVCLTLGKSSYVDPFQYPDDPNMPALEDITYSDDEEDVGRDANFSNLETSIYVSLIPTTRVYKDHPVIQIIGDLSSITQTRSMTRMVKYQGGLTQINNEDIHVFLLSFSRRTQEVYQALKDLSWIKAMNKKDERGIVIRNKVRLVAQGHTQEEGIDYEEVFAPVTRIEAIRVVKALYGLHQAPRAWYETFTNYLLESGFHRGKINQTLFIKKQKGDILLVQVYVDDIIFASTNKDLCKAFEDLIKNKF</sequence>
<evidence type="ECO:0000313" key="3">
    <source>
        <dbReference type="EMBL" id="GEW07644.1"/>
    </source>
</evidence>
<name>A0A699GSH3_TANCI</name>
<dbReference type="InterPro" id="IPR013103">
    <property type="entry name" value="RVT_2"/>
</dbReference>
<protein>
    <recommendedName>
        <fullName evidence="2">Reverse transcriptase Ty1/copia-type domain-containing protein</fullName>
    </recommendedName>
</protein>
<dbReference type="EMBL" id="BKCJ010044275">
    <property type="protein sequence ID" value="GEW07644.1"/>
    <property type="molecule type" value="Genomic_DNA"/>
</dbReference>
<dbReference type="AlphaFoldDB" id="A0A699GSH3"/>
<proteinExistence type="predicted"/>
<organism evidence="3">
    <name type="scientific">Tanacetum cinerariifolium</name>
    <name type="common">Dalmatian daisy</name>
    <name type="synonym">Chrysanthemum cinerariifolium</name>
    <dbReference type="NCBI Taxonomy" id="118510"/>
    <lineage>
        <taxon>Eukaryota</taxon>
        <taxon>Viridiplantae</taxon>
        <taxon>Streptophyta</taxon>
        <taxon>Embryophyta</taxon>
        <taxon>Tracheophyta</taxon>
        <taxon>Spermatophyta</taxon>
        <taxon>Magnoliopsida</taxon>
        <taxon>eudicotyledons</taxon>
        <taxon>Gunneridae</taxon>
        <taxon>Pentapetalae</taxon>
        <taxon>asterids</taxon>
        <taxon>campanulids</taxon>
        <taxon>Asterales</taxon>
        <taxon>Asteraceae</taxon>
        <taxon>Asteroideae</taxon>
        <taxon>Anthemideae</taxon>
        <taxon>Anthemidinae</taxon>
        <taxon>Tanacetum</taxon>
    </lineage>
</organism>
<feature type="domain" description="Reverse transcriptase Ty1/copia-type" evidence="2">
    <location>
        <begin position="317"/>
        <end position="393"/>
    </location>
</feature>
<dbReference type="Pfam" id="PF07727">
    <property type="entry name" value="RVT_2"/>
    <property type="match status" value="1"/>
</dbReference>
<accession>A0A699GSH3</accession>
<gene>
    <name evidence="3" type="ORF">Tci_179620</name>
</gene>
<reference evidence="3" key="1">
    <citation type="journal article" date="2019" name="Sci. Rep.">
        <title>Draft genome of Tanacetum cinerariifolium, the natural source of mosquito coil.</title>
        <authorList>
            <person name="Yamashiro T."/>
            <person name="Shiraishi A."/>
            <person name="Satake H."/>
            <person name="Nakayama K."/>
        </authorList>
    </citation>
    <scope>NUCLEOTIDE SEQUENCE</scope>
</reference>